<keyword evidence="1" id="KW-1185">Reference proteome</keyword>
<accession>A0A6I8V2Z3</accession>
<evidence type="ECO:0000313" key="2">
    <source>
        <dbReference type="RefSeq" id="XP_002137510.3"/>
    </source>
</evidence>
<reference evidence="2" key="2">
    <citation type="submission" date="2025-08" db="UniProtKB">
        <authorList>
            <consortium name="RefSeq"/>
        </authorList>
    </citation>
    <scope>IDENTIFICATION</scope>
    <source>
        <strain evidence="2">MV-25-SWS-2005</strain>
        <tissue evidence="2">Whole body</tissue>
    </source>
</reference>
<proteinExistence type="predicted"/>
<dbReference type="InterPro" id="IPR038606">
    <property type="entry name" value="To_sf"/>
</dbReference>
<reference evidence="1" key="1">
    <citation type="submission" date="2024-06" db="UniProtKB">
        <authorList>
            <consortium name="RefSeq"/>
        </authorList>
    </citation>
    <scope>NUCLEOTIDE SEQUENCE [LARGE SCALE GENOMIC DNA]</scope>
    <source>
        <strain evidence="1">MV2-25</strain>
    </source>
</reference>
<protein>
    <recommendedName>
        <fullName evidence="3">Circadian clock-controlled protein</fullName>
    </recommendedName>
</protein>
<dbReference type="PANTHER" id="PTHR20993">
    <property type="entry name" value="GH07914P"/>
    <property type="match status" value="1"/>
</dbReference>
<dbReference type="InterPro" id="IPR010562">
    <property type="entry name" value="Haemolymph_juvenile_hormone-bd"/>
</dbReference>
<dbReference type="InParanoid" id="A0A6I8V2Z3"/>
<dbReference type="Proteomes" id="UP000001819">
    <property type="component" value="Chromosome 2"/>
</dbReference>
<dbReference type="Pfam" id="PF06585">
    <property type="entry name" value="JHBP"/>
    <property type="match status" value="1"/>
</dbReference>
<gene>
    <name evidence="2" type="primary">LOC6897357</name>
</gene>
<dbReference type="AlphaFoldDB" id="A0A6I8V2Z3"/>
<organism evidence="1 2">
    <name type="scientific">Drosophila pseudoobscura pseudoobscura</name>
    <name type="common">Fruit fly</name>
    <dbReference type="NCBI Taxonomy" id="46245"/>
    <lineage>
        <taxon>Eukaryota</taxon>
        <taxon>Metazoa</taxon>
        <taxon>Ecdysozoa</taxon>
        <taxon>Arthropoda</taxon>
        <taxon>Hexapoda</taxon>
        <taxon>Insecta</taxon>
        <taxon>Pterygota</taxon>
        <taxon>Neoptera</taxon>
        <taxon>Endopterygota</taxon>
        <taxon>Diptera</taxon>
        <taxon>Brachycera</taxon>
        <taxon>Muscomorpha</taxon>
        <taxon>Ephydroidea</taxon>
        <taxon>Drosophilidae</taxon>
        <taxon>Drosophila</taxon>
        <taxon>Sophophora</taxon>
    </lineage>
</organism>
<name>A0A6I8V2Z3_DROPS</name>
<evidence type="ECO:0000313" key="1">
    <source>
        <dbReference type="Proteomes" id="UP000001819"/>
    </source>
</evidence>
<evidence type="ECO:0008006" key="3">
    <source>
        <dbReference type="Google" id="ProtNLM"/>
    </source>
</evidence>
<dbReference type="PANTHER" id="PTHR20993:SF0">
    <property type="entry name" value="GH07914P"/>
    <property type="match status" value="1"/>
</dbReference>
<dbReference type="RefSeq" id="XP_002137510.3">
    <property type="nucleotide sequence ID" value="XM_002137474.3"/>
</dbReference>
<dbReference type="KEGG" id="dpo:6897357"/>
<sequence>MQSIIRFGISQRKYNQEIKNRAIKDTRRDHKPVTVHLPTESAIKMASQLFLVALLGIALVSATPVPQQAASANFSSALTRYIQAFKSIMPCGYAPDIPVLAPIVNPFYAFDFSSNAYSLKGNVSNIRIEGLNNFQILSASDYGTTGEAAYDVIFPKIQVLGSTDVEGSINFAGYDVPIRQRDLINEAFVDLRFVGSYSFANSLTNSSGLRIVDFKLAIYLADIQQDNWNTLWNISSNNLANSWGKKLLYFALQEIQPKITDSLYQNLLVPKINEMLENVSMEELVNYFQSQAQLWENAHCQA</sequence>
<dbReference type="Gene3D" id="3.15.10.30">
    <property type="entry name" value="Haemolymph juvenile hormone binding protein"/>
    <property type="match status" value="1"/>
</dbReference>
<dbReference type="SMART" id="SM00700">
    <property type="entry name" value="JHBP"/>
    <property type="match status" value="1"/>
</dbReference>